<name>A0ABT2F0E8_9STAP</name>
<evidence type="ECO:0000313" key="2">
    <source>
        <dbReference type="Proteomes" id="UP001205609"/>
    </source>
</evidence>
<proteinExistence type="predicted"/>
<protein>
    <submittedName>
        <fullName evidence="1">Uncharacterized protein</fullName>
    </submittedName>
</protein>
<sequence length="40" mass="4657">MTMYDLREVVNLSSKELLSEEDEIVDVIMNLITLQIEKAM</sequence>
<organism evidence="1 2">
    <name type="scientific">Staphylococcus americanisciuri</name>
    <dbReference type="NCBI Taxonomy" id="2973940"/>
    <lineage>
        <taxon>Bacteria</taxon>
        <taxon>Bacillati</taxon>
        <taxon>Bacillota</taxon>
        <taxon>Bacilli</taxon>
        <taxon>Bacillales</taxon>
        <taxon>Staphylococcaceae</taxon>
        <taxon>Staphylococcus</taxon>
    </lineage>
</organism>
<keyword evidence="2" id="KW-1185">Reference proteome</keyword>
<evidence type="ECO:0000313" key="1">
    <source>
        <dbReference type="EMBL" id="MCS4485902.1"/>
    </source>
</evidence>
<dbReference type="Proteomes" id="UP001205609">
    <property type="component" value="Unassembled WGS sequence"/>
</dbReference>
<gene>
    <name evidence="1" type="ORF">NXS11_03225</name>
</gene>
<accession>A0ABT2F0E8</accession>
<dbReference type="EMBL" id="JANUXY010000002">
    <property type="protein sequence ID" value="MCS4485902.1"/>
    <property type="molecule type" value="Genomic_DNA"/>
</dbReference>
<reference evidence="1 2" key="1">
    <citation type="journal article" date="2023" name="Int. J. Syst. Evol. Microbiol.">
        <title>Streptococcus sciuri sp. nov., Staphylococcus marylandisciuri sp. nov. and Staphylococcus americanisciuri sp. nov., isolated from faeces of eastern grey squirrel (Sciurus carolinensis).</title>
        <authorList>
            <person name="Volokhov D.V."/>
            <person name="Zagorodnyaya T.A."/>
            <person name="Furtak V.A."/>
            <person name="Nattanmai G."/>
            <person name="Randall L."/>
            <person name="Jose S."/>
            <person name="Gao Y."/>
            <person name="Eisenberg T."/>
            <person name="Delmonte P."/>
            <person name="Blom J."/>
            <person name="Mitchell K.K."/>
        </authorList>
    </citation>
    <scope>NUCLEOTIDE SEQUENCE [LARGE SCALE GENOMIC DNA]</scope>
    <source>
        <strain evidence="1 2">GRT3</strain>
    </source>
</reference>
<comment type="caution">
    <text evidence="1">The sequence shown here is derived from an EMBL/GenBank/DDBJ whole genome shotgun (WGS) entry which is preliminary data.</text>
</comment>